<dbReference type="Gene3D" id="3.50.50.60">
    <property type="entry name" value="FAD/NAD(P)-binding domain"/>
    <property type="match status" value="1"/>
</dbReference>
<evidence type="ECO:0000256" key="1">
    <source>
        <dbReference type="SAM" id="Phobius"/>
    </source>
</evidence>
<dbReference type="Pfam" id="PF13450">
    <property type="entry name" value="NAD_binding_8"/>
    <property type="match status" value="1"/>
</dbReference>
<organism evidence="2 3">
    <name type="scientific">Rotaria sordida</name>
    <dbReference type="NCBI Taxonomy" id="392033"/>
    <lineage>
        <taxon>Eukaryota</taxon>
        <taxon>Metazoa</taxon>
        <taxon>Spiralia</taxon>
        <taxon>Gnathifera</taxon>
        <taxon>Rotifera</taxon>
        <taxon>Eurotatoria</taxon>
        <taxon>Bdelloidea</taxon>
        <taxon>Philodinida</taxon>
        <taxon>Philodinidae</taxon>
        <taxon>Rotaria</taxon>
    </lineage>
</organism>
<gene>
    <name evidence="2" type="ORF">ZHD862_LOCUS36195</name>
</gene>
<evidence type="ECO:0000313" key="2">
    <source>
        <dbReference type="EMBL" id="CAF1472450.1"/>
    </source>
</evidence>
<dbReference type="PANTHER" id="PTHR42923:SF17">
    <property type="entry name" value="AMINE OXIDASE DOMAIN-CONTAINING PROTEIN"/>
    <property type="match status" value="1"/>
</dbReference>
<dbReference type="Proteomes" id="UP000663864">
    <property type="component" value="Unassembled WGS sequence"/>
</dbReference>
<protein>
    <submittedName>
        <fullName evidence="2">Uncharacterized protein</fullName>
    </submittedName>
</protein>
<dbReference type="InterPro" id="IPR036188">
    <property type="entry name" value="FAD/NAD-bd_sf"/>
</dbReference>
<keyword evidence="1" id="KW-1133">Transmembrane helix</keyword>
<dbReference type="EMBL" id="CAJNOT010005690">
    <property type="protein sequence ID" value="CAF1472450.1"/>
    <property type="molecule type" value="Genomic_DNA"/>
</dbReference>
<keyword evidence="1" id="KW-0472">Membrane</keyword>
<keyword evidence="1" id="KW-0812">Transmembrane</keyword>
<proteinExistence type="predicted"/>
<dbReference type="PRINTS" id="PR00419">
    <property type="entry name" value="ADXRDTASE"/>
</dbReference>
<accession>A0A815R6G4</accession>
<dbReference type="GO" id="GO:0016491">
    <property type="term" value="F:oxidoreductase activity"/>
    <property type="evidence" value="ECO:0007669"/>
    <property type="project" value="TreeGrafter"/>
</dbReference>
<name>A0A815R6G4_9BILA</name>
<reference evidence="2" key="1">
    <citation type="submission" date="2021-02" db="EMBL/GenBank/DDBJ databases">
        <authorList>
            <person name="Nowell W R."/>
        </authorList>
    </citation>
    <scope>NUCLEOTIDE SEQUENCE</scope>
</reference>
<feature type="transmembrane region" description="Helical" evidence="1">
    <location>
        <begin position="6"/>
        <end position="25"/>
    </location>
</feature>
<evidence type="ECO:0000313" key="3">
    <source>
        <dbReference type="Proteomes" id="UP000663864"/>
    </source>
</evidence>
<dbReference type="InterPro" id="IPR050464">
    <property type="entry name" value="Zeta_carotene_desat/Oxidored"/>
</dbReference>
<dbReference type="AlphaFoldDB" id="A0A815R6G4"/>
<comment type="caution">
    <text evidence="2">The sequence shown here is derived from an EMBL/GenBank/DDBJ whole genome shotgun (WGS) entry which is preliminary data.</text>
</comment>
<dbReference type="PANTHER" id="PTHR42923">
    <property type="entry name" value="PROTOPORPHYRINOGEN OXIDASE"/>
    <property type="match status" value="1"/>
</dbReference>
<dbReference type="Gene3D" id="1.10.405.20">
    <property type="match status" value="1"/>
</dbReference>
<sequence>MNILCWLKYITTFIYILLLAIYTYIKSRLFGNKKRLPPLHNRDSKIAIVGGGIGGVGAAYALLRSGYTNVTIYEKHDQLGGNAKTHVWQINNKNITTGLSVLAWPEIFRNYMRLLNELNIKTTTVELPFFIDNKEENTIFAHGKQYINAQKYNNDLKRWIRMINTIKYVSKFFHGKEISIYHFSFLNPFNYISIKFLSLLFGISNHFWNNIVVPMYASTFLSTKLSFIPSSILPIVDDMISLEPNRIPTMQTWSQTSVDVFNKMTKDAIIKTNSQVKSVYIKRNKYNQIMISINNENIIYDRIIFACNSQATINALNNGNTKISLLLKIMLSNITYSDDEDTNLLDGIIHRDINILPMKYADDLRRKYANYIDVKYDKKNKIFYHYNTFILSSWLPNVNAILEENQLEHNKMEPMLVTYASYNQPAPQIDEKKIYGKVDNRRAHPNLSLRNQTISLLIRLVQGENGMYFCANSVTPANGHDLSLISGFAVAQLIGAEYPFPDDLDALRDFNRFKRMCIN</sequence>
<dbReference type="SUPFAM" id="SSF51905">
    <property type="entry name" value="FAD/NAD(P)-binding domain"/>
    <property type="match status" value="1"/>
</dbReference>